<proteinExistence type="predicted"/>
<evidence type="ECO:0000313" key="3">
    <source>
        <dbReference type="Proteomes" id="UP000229362"/>
    </source>
</evidence>
<evidence type="ECO:0000259" key="1">
    <source>
        <dbReference type="Pfam" id="PF05970"/>
    </source>
</evidence>
<accession>A0A2M6W0E3</accession>
<comment type="caution">
    <text evidence="2">The sequence shown here is derived from an EMBL/GenBank/DDBJ whole genome shotgun (WGS) entry which is preliminary data.</text>
</comment>
<dbReference type="GO" id="GO:0000723">
    <property type="term" value="P:telomere maintenance"/>
    <property type="evidence" value="ECO:0007669"/>
    <property type="project" value="InterPro"/>
</dbReference>
<reference evidence="3" key="1">
    <citation type="submission" date="2017-09" db="EMBL/GenBank/DDBJ databases">
        <title>Depth-based differentiation of microbial function through sediment-hosted aquifers and enrichment of novel symbionts in the deep terrestrial subsurface.</title>
        <authorList>
            <person name="Probst A.J."/>
            <person name="Ladd B."/>
            <person name="Jarett J.K."/>
            <person name="Geller-Mcgrath D.E."/>
            <person name="Sieber C.M.K."/>
            <person name="Emerson J.B."/>
            <person name="Anantharaman K."/>
            <person name="Thomas B.C."/>
            <person name="Malmstrom R."/>
            <person name="Stieglmeier M."/>
            <person name="Klingl A."/>
            <person name="Woyke T."/>
            <person name="Ryan C.M."/>
            <person name="Banfield J.F."/>
        </authorList>
    </citation>
    <scope>NUCLEOTIDE SEQUENCE [LARGE SCALE GENOMIC DNA]</scope>
</reference>
<dbReference type="Proteomes" id="UP000229362">
    <property type="component" value="Unassembled WGS sequence"/>
</dbReference>
<dbReference type="PANTHER" id="PTHR47642:SF5">
    <property type="entry name" value="ATP-DEPENDENT DNA HELICASE"/>
    <property type="match status" value="1"/>
</dbReference>
<dbReference type="SUPFAM" id="SSF52540">
    <property type="entry name" value="P-loop containing nucleoside triphosphate hydrolases"/>
    <property type="match status" value="1"/>
</dbReference>
<dbReference type="InterPro" id="IPR051055">
    <property type="entry name" value="PIF1_helicase"/>
</dbReference>
<organism evidence="2 3">
    <name type="scientific">Candidatus Magasanikbacteria bacterium CG10_big_fil_rev_8_21_14_0_10_43_6</name>
    <dbReference type="NCBI Taxonomy" id="1974650"/>
    <lineage>
        <taxon>Bacteria</taxon>
        <taxon>Candidatus Magasanikiibacteriota</taxon>
    </lineage>
</organism>
<dbReference type="InterPro" id="IPR010285">
    <property type="entry name" value="DNA_helicase_pif1-like_DEAD"/>
</dbReference>
<dbReference type="Pfam" id="PF05970">
    <property type="entry name" value="PIF1"/>
    <property type="match status" value="1"/>
</dbReference>
<dbReference type="GO" id="GO:0006281">
    <property type="term" value="P:DNA repair"/>
    <property type="evidence" value="ECO:0007669"/>
    <property type="project" value="InterPro"/>
</dbReference>
<dbReference type="InterPro" id="IPR027417">
    <property type="entry name" value="P-loop_NTPase"/>
</dbReference>
<dbReference type="EMBL" id="PFBZ01000179">
    <property type="protein sequence ID" value="PIT86273.1"/>
    <property type="molecule type" value="Genomic_DNA"/>
</dbReference>
<dbReference type="GO" id="GO:0003678">
    <property type="term" value="F:DNA helicase activity"/>
    <property type="evidence" value="ECO:0007669"/>
    <property type="project" value="InterPro"/>
</dbReference>
<dbReference type="AlphaFoldDB" id="A0A2M6W0E3"/>
<dbReference type="Gene3D" id="3.40.50.300">
    <property type="entry name" value="P-loop containing nucleotide triphosphate hydrolases"/>
    <property type="match status" value="1"/>
</dbReference>
<name>A0A2M6W0E3_9BACT</name>
<feature type="non-terminal residue" evidence="2">
    <location>
        <position position="71"/>
    </location>
</feature>
<gene>
    <name evidence="2" type="ORF">COU33_04130</name>
</gene>
<feature type="domain" description="DNA helicase Pif1-like DEAD-box helicase" evidence="1">
    <location>
        <begin position="16"/>
        <end position="71"/>
    </location>
</feature>
<sequence>MKEIIFSRQAKRAIELIHHSNKHVFVTGKAGTGKSTLLEYVRNNATKKMVVLAPTGVAAINVHGDTIHSFF</sequence>
<protein>
    <submittedName>
        <fullName evidence="2">AAA family ATPase</fullName>
    </submittedName>
</protein>
<dbReference type="PANTHER" id="PTHR47642">
    <property type="entry name" value="ATP-DEPENDENT DNA HELICASE"/>
    <property type="match status" value="1"/>
</dbReference>
<evidence type="ECO:0000313" key="2">
    <source>
        <dbReference type="EMBL" id="PIT86273.1"/>
    </source>
</evidence>